<feature type="domain" description="3-hydroxyacyl-CoA dehydrogenase NAD binding" evidence="4">
    <location>
        <begin position="9"/>
        <end position="199"/>
    </location>
</feature>
<evidence type="ECO:0008006" key="8">
    <source>
        <dbReference type="Google" id="ProtNLM"/>
    </source>
</evidence>
<evidence type="ECO:0000313" key="5">
    <source>
        <dbReference type="EMBL" id="ENN74340.1"/>
    </source>
</evidence>
<keyword evidence="2" id="KW-0560">Oxidoreductase</keyword>
<sequence>MSCPIPNKKIGIVGSGLIGRSWAMLFAAQGYKVHIFDILPQQIEVALADIEGQLQNLEKSGQLRGKLNAAQQFACIKGITVLDKWLESTVRLEDAVKDALLVQECVPENLALKRKVWKGVDEVAGNNTIFSSSTSTFLPSTFSDHLKNKQNFIVSHPVNPPYYVPLVEIVPAPWTLPAVAKKTREIMEEIGQTAVSFSKEIPGFAVNRIQYAILNETWHLVNDGVLNVADIDKVMSDGLGMRYAFLGILETTHLNAEGFTKYCDSYANTMYSVSKEFKPTPKYEGPTVSAIAKQLEANVPLDKLKAKRDWRDKCLVKLSQLKKEMEAEWRQTCQ</sequence>
<dbReference type="EMBL" id="KB741077">
    <property type="protein sequence ID" value="ENN74340.1"/>
    <property type="molecule type" value="Genomic_DNA"/>
</dbReference>
<gene>
    <name evidence="6" type="ORF">D910_12786</name>
    <name evidence="5" type="ORF">YQE_09310</name>
</gene>
<feature type="non-terminal residue" evidence="5">
    <location>
        <position position="1"/>
    </location>
</feature>
<dbReference type="SUPFAM" id="SSF51735">
    <property type="entry name" value="NAD(P)-binding Rossmann-fold domains"/>
    <property type="match status" value="1"/>
</dbReference>
<dbReference type="OrthoDB" id="2021159at2759"/>
<dbReference type="AlphaFoldDB" id="N6TYD9"/>
<dbReference type="InterPro" id="IPR006108">
    <property type="entry name" value="3HC_DH_C"/>
</dbReference>
<proteinExistence type="inferred from homology"/>
<name>N6TYD9_DENPD</name>
<dbReference type="InterPro" id="IPR006180">
    <property type="entry name" value="3-OHacyl-CoA_DH_CS"/>
</dbReference>
<dbReference type="InterPro" id="IPR013328">
    <property type="entry name" value="6PGD_dom2"/>
</dbReference>
<dbReference type="STRING" id="77166.N6TYD9"/>
<evidence type="ECO:0000259" key="4">
    <source>
        <dbReference type="Pfam" id="PF02737"/>
    </source>
</evidence>
<accession>N6TYD9</accession>
<dbReference type="PANTHER" id="PTHR48075:SF1">
    <property type="entry name" value="LAMBDA-CRYSTALLIN HOMOLOG"/>
    <property type="match status" value="1"/>
</dbReference>
<dbReference type="InterPro" id="IPR036291">
    <property type="entry name" value="NAD(P)-bd_dom_sf"/>
</dbReference>
<evidence type="ECO:0000259" key="3">
    <source>
        <dbReference type="Pfam" id="PF00725"/>
    </source>
</evidence>
<dbReference type="Pfam" id="PF02737">
    <property type="entry name" value="3HCDH_N"/>
    <property type="match status" value="1"/>
</dbReference>
<dbReference type="GO" id="GO:0050104">
    <property type="term" value="F:L-gulonate 3-dehydrogenase activity"/>
    <property type="evidence" value="ECO:0007669"/>
    <property type="project" value="TreeGrafter"/>
</dbReference>
<dbReference type="FunFam" id="3.40.50.720:FF:000356">
    <property type="entry name" value="Lambda-crystallin homolog"/>
    <property type="match status" value="1"/>
</dbReference>
<dbReference type="PROSITE" id="PS00067">
    <property type="entry name" value="3HCDH"/>
    <property type="match status" value="1"/>
</dbReference>
<dbReference type="HOGENOM" id="CLU_009834_0_0_1"/>
<dbReference type="PANTHER" id="PTHR48075">
    <property type="entry name" value="3-HYDROXYACYL-COA DEHYDROGENASE FAMILY PROTEIN"/>
    <property type="match status" value="1"/>
</dbReference>
<evidence type="ECO:0000256" key="1">
    <source>
        <dbReference type="ARBA" id="ARBA00009463"/>
    </source>
</evidence>
<evidence type="ECO:0000313" key="6">
    <source>
        <dbReference type="EMBL" id="ERL95524.1"/>
    </source>
</evidence>
<protein>
    <recommendedName>
        <fullName evidence="8">3-hydroxyacyl-CoA dehydrogenase NAD binding domain-containing protein</fullName>
    </recommendedName>
</protein>
<dbReference type="InterPro" id="IPR008927">
    <property type="entry name" value="6-PGluconate_DH-like_C_sf"/>
</dbReference>
<reference evidence="5 7" key="1">
    <citation type="journal article" date="2013" name="Genome Biol.">
        <title>Draft genome of the mountain pine beetle, Dendroctonus ponderosae Hopkins, a major forest pest.</title>
        <authorList>
            <person name="Keeling C.I."/>
            <person name="Yuen M.M."/>
            <person name="Liao N.Y."/>
            <person name="Docking T.R."/>
            <person name="Chan S.K."/>
            <person name="Taylor G.A."/>
            <person name="Palmquist D.L."/>
            <person name="Jackman S.D."/>
            <person name="Nguyen A."/>
            <person name="Li M."/>
            <person name="Henderson H."/>
            <person name="Janes J.K."/>
            <person name="Zhao Y."/>
            <person name="Pandoh P."/>
            <person name="Moore R."/>
            <person name="Sperling F.A."/>
            <person name="Huber D.P."/>
            <person name="Birol I."/>
            <person name="Jones S.J."/>
            <person name="Bohlmann J."/>
        </authorList>
    </citation>
    <scope>NUCLEOTIDE SEQUENCE</scope>
</reference>
<dbReference type="GO" id="GO:0006631">
    <property type="term" value="P:fatty acid metabolic process"/>
    <property type="evidence" value="ECO:0007669"/>
    <property type="project" value="InterPro"/>
</dbReference>
<evidence type="ECO:0000256" key="2">
    <source>
        <dbReference type="ARBA" id="ARBA00023002"/>
    </source>
</evidence>
<feature type="domain" description="3-hydroxyacyl-CoA dehydrogenase C-terminal" evidence="3">
    <location>
        <begin position="203"/>
        <end position="258"/>
    </location>
</feature>
<organism evidence="5">
    <name type="scientific">Dendroctonus ponderosae</name>
    <name type="common">Mountain pine beetle</name>
    <dbReference type="NCBI Taxonomy" id="77166"/>
    <lineage>
        <taxon>Eukaryota</taxon>
        <taxon>Metazoa</taxon>
        <taxon>Ecdysozoa</taxon>
        <taxon>Arthropoda</taxon>
        <taxon>Hexapoda</taxon>
        <taxon>Insecta</taxon>
        <taxon>Pterygota</taxon>
        <taxon>Neoptera</taxon>
        <taxon>Endopterygota</taxon>
        <taxon>Coleoptera</taxon>
        <taxon>Polyphaga</taxon>
        <taxon>Cucujiformia</taxon>
        <taxon>Curculionidae</taxon>
        <taxon>Scolytinae</taxon>
        <taxon>Dendroctonus</taxon>
    </lineage>
</organism>
<dbReference type="Gene3D" id="1.10.1040.10">
    <property type="entry name" value="N-(1-d-carboxylethyl)-l-norvaline Dehydrogenase, domain 2"/>
    <property type="match status" value="1"/>
</dbReference>
<dbReference type="InterPro" id="IPR006176">
    <property type="entry name" value="3-OHacyl-CoA_DH_NAD-bd"/>
</dbReference>
<comment type="similarity">
    <text evidence="1">Belongs to the 3-hydroxyacyl-CoA dehydrogenase family.</text>
</comment>
<dbReference type="GO" id="GO:0070403">
    <property type="term" value="F:NAD+ binding"/>
    <property type="evidence" value="ECO:0007669"/>
    <property type="project" value="InterPro"/>
</dbReference>
<dbReference type="EMBL" id="KB632432">
    <property type="protein sequence ID" value="ERL95524.1"/>
    <property type="molecule type" value="Genomic_DNA"/>
</dbReference>
<dbReference type="Pfam" id="PF00725">
    <property type="entry name" value="3HCDH"/>
    <property type="match status" value="1"/>
</dbReference>
<dbReference type="SUPFAM" id="SSF48179">
    <property type="entry name" value="6-phosphogluconate dehydrogenase C-terminal domain-like"/>
    <property type="match status" value="1"/>
</dbReference>
<dbReference type="OMA" id="RDNCLTH"/>
<dbReference type="Proteomes" id="UP000030742">
    <property type="component" value="Unassembled WGS sequence"/>
</dbReference>
<evidence type="ECO:0000313" key="7">
    <source>
        <dbReference type="Proteomes" id="UP000030742"/>
    </source>
</evidence>
<dbReference type="Gene3D" id="3.40.50.720">
    <property type="entry name" value="NAD(P)-binding Rossmann-like Domain"/>
    <property type="match status" value="1"/>
</dbReference>